<dbReference type="PROSITE" id="PS01173">
    <property type="entry name" value="LIPASE_GDXG_HIS"/>
    <property type="match status" value="1"/>
</dbReference>
<evidence type="ECO:0000256" key="3">
    <source>
        <dbReference type="SAM" id="SignalP"/>
    </source>
</evidence>
<reference evidence="6 7" key="1">
    <citation type="submission" date="2019-06" db="EMBL/GenBank/DDBJ databases">
        <title>Complete genome sequence of Helicobacter suis SNTW101c.</title>
        <authorList>
            <person name="Rimbara E."/>
            <person name="Suzuki M."/>
            <person name="Matsui H."/>
            <person name="Nakamura M."/>
            <person name="Mori S."/>
            <person name="Shibayama K."/>
        </authorList>
    </citation>
    <scope>NUCLEOTIDE SEQUENCE [LARGE SCALE GENOMIC DNA]</scope>
    <source>
        <strain evidence="6 7">SNTW101c</strain>
    </source>
</reference>
<accession>A0A6J4CYV5</accession>
<dbReference type="Pfam" id="PF20434">
    <property type="entry name" value="BD-FAE"/>
    <property type="match status" value="1"/>
</dbReference>
<feature type="domain" description="BD-FAE-like" evidence="4">
    <location>
        <begin position="57"/>
        <end position="269"/>
    </location>
</feature>
<evidence type="ECO:0000259" key="4">
    <source>
        <dbReference type="Pfam" id="PF20434"/>
    </source>
</evidence>
<dbReference type="Proteomes" id="UP000509742">
    <property type="component" value="Chromosome"/>
</dbReference>
<evidence type="ECO:0000313" key="5">
    <source>
        <dbReference type="EMBL" id="BCD46351.1"/>
    </source>
</evidence>
<sequence>MRIFKTLLWAITLTFPLLALDNPPPPLIGKKHPINLEGVGHKYLNIAYANQSSAQKLDIYLPKQGKAPYPVILAIHGGGFAFGDKNSGEVNPSMQALKKGYAVISVNYRLSKEAPFPAPIFDLKAAVRFIKAHASAYHLNPHMIIAWGYSAGGNLAAMLGTTAGHPELEDLSLGNVRENSHISAVIDFYGPIDFKTMYTQKQEAHMHLRNPDTSPESRYLGQPLSKIKNFVDFSSPQSYVCKKSVPFFIMHGLSDPLVPPKQSAIFAKVLEKAIGTNQVRYVALKGAGHGGEAFEKPENLNLVFDFLKRLHLAP</sequence>
<organism evidence="6 7">
    <name type="scientific">Helicobacter suis</name>
    <dbReference type="NCBI Taxonomy" id="104628"/>
    <lineage>
        <taxon>Bacteria</taxon>
        <taxon>Pseudomonadati</taxon>
        <taxon>Campylobacterota</taxon>
        <taxon>Epsilonproteobacteria</taxon>
        <taxon>Campylobacterales</taxon>
        <taxon>Helicobacteraceae</taxon>
        <taxon>Helicobacter</taxon>
    </lineage>
</organism>
<dbReference type="EMBL" id="AP019774">
    <property type="protein sequence ID" value="BCD70686.1"/>
    <property type="molecule type" value="Genomic_DNA"/>
</dbReference>
<dbReference type="Proteomes" id="UP000317935">
    <property type="component" value="Chromosome"/>
</dbReference>
<dbReference type="RefSeq" id="WP_006564463.1">
    <property type="nucleotide sequence ID" value="NZ_AP019774.1"/>
</dbReference>
<dbReference type="SUPFAM" id="SSF53474">
    <property type="entry name" value="alpha/beta-Hydrolases"/>
    <property type="match status" value="1"/>
</dbReference>
<dbReference type="GO" id="GO:0016787">
    <property type="term" value="F:hydrolase activity"/>
    <property type="evidence" value="ECO:0007669"/>
    <property type="project" value="UniProtKB-KW"/>
</dbReference>
<dbReference type="InterPro" id="IPR029058">
    <property type="entry name" value="AB_hydrolase_fold"/>
</dbReference>
<name>A0A6J4CYV5_9HELI</name>
<dbReference type="InterPro" id="IPR050300">
    <property type="entry name" value="GDXG_lipolytic_enzyme"/>
</dbReference>
<evidence type="ECO:0000313" key="6">
    <source>
        <dbReference type="EMBL" id="BCD70686.1"/>
    </source>
</evidence>
<protein>
    <submittedName>
        <fullName evidence="6">Alpha/beta hydrolase</fullName>
    </submittedName>
</protein>
<keyword evidence="8" id="KW-1185">Reference proteome</keyword>
<reference evidence="5 8" key="2">
    <citation type="submission" date="2020-04" db="EMBL/GenBank/DDBJ databases">
        <title>Genomic analysis of gastric non-Helicobacter pylori Helicobacters isolated in Japan.</title>
        <authorList>
            <person name="Suzuki M."/>
            <person name="Rimbara E."/>
        </authorList>
    </citation>
    <scope>NUCLEOTIDE SEQUENCE [LARGE SCALE GENOMIC DNA]</scope>
    <source>
        <strain evidence="5 8">NHP19-0020</strain>
    </source>
</reference>
<keyword evidence="2 6" id="KW-0378">Hydrolase</keyword>
<evidence type="ECO:0000256" key="1">
    <source>
        <dbReference type="ARBA" id="ARBA00010515"/>
    </source>
</evidence>
<dbReference type="InterPro" id="IPR049492">
    <property type="entry name" value="BD-FAE-like_dom"/>
</dbReference>
<dbReference type="PANTHER" id="PTHR48081:SF13">
    <property type="entry name" value="ALPHA_BETA HYDROLASE"/>
    <property type="match status" value="1"/>
</dbReference>
<dbReference type="PANTHER" id="PTHR48081">
    <property type="entry name" value="AB HYDROLASE SUPERFAMILY PROTEIN C4A8.06C"/>
    <property type="match status" value="1"/>
</dbReference>
<evidence type="ECO:0000256" key="2">
    <source>
        <dbReference type="ARBA" id="ARBA00022801"/>
    </source>
</evidence>
<feature type="chain" id="PRO_5044644207" evidence="3">
    <location>
        <begin position="20"/>
        <end position="314"/>
    </location>
</feature>
<dbReference type="AlphaFoldDB" id="A0A6J4CYV5"/>
<evidence type="ECO:0000313" key="7">
    <source>
        <dbReference type="Proteomes" id="UP000317935"/>
    </source>
</evidence>
<comment type="similarity">
    <text evidence="1">Belongs to the 'GDXG' lipolytic enzyme family.</text>
</comment>
<dbReference type="EMBL" id="AP023036">
    <property type="protein sequence ID" value="BCD46351.1"/>
    <property type="molecule type" value="Genomic_DNA"/>
</dbReference>
<proteinExistence type="inferred from homology"/>
<dbReference type="Gene3D" id="3.40.50.1820">
    <property type="entry name" value="alpha/beta hydrolase"/>
    <property type="match status" value="1"/>
</dbReference>
<dbReference type="OrthoDB" id="9775851at2"/>
<keyword evidence="3" id="KW-0732">Signal</keyword>
<evidence type="ECO:0000313" key="8">
    <source>
        <dbReference type="Proteomes" id="UP000509742"/>
    </source>
</evidence>
<feature type="signal peptide" evidence="3">
    <location>
        <begin position="1"/>
        <end position="19"/>
    </location>
</feature>
<gene>
    <name evidence="5" type="ORF">NHP190020_13900</name>
    <name evidence="6" type="ORF">SNTW_13310</name>
</gene>
<dbReference type="InterPro" id="IPR002168">
    <property type="entry name" value="Lipase_GDXG_HIS_AS"/>
</dbReference>
<dbReference type="GeneID" id="56929063"/>